<accession>A0A4P9ZPQ3</accession>
<evidence type="ECO:0000256" key="6">
    <source>
        <dbReference type="ARBA" id="ARBA00022824"/>
    </source>
</evidence>
<dbReference type="GO" id="GO:0000026">
    <property type="term" value="F:alpha-1,2-mannosyltransferase activity"/>
    <property type="evidence" value="ECO:0007669"/>
    <property type="project" value="TreeGrafter"/>
</dbReference>
<keyword evidence="4 12" id="KW-0808">Transferase</keyword>
<feature type="transmembrane region" description="Helical" evidence="10">
    <location>
        <begin position="247"/>
        <end position="269"/>
    </location>
</feature>
<proteinExistence type="inferred from homology"/>
<evidence type="ECO:0000313" key="12">
    <source>
        <dbReference type="EMBL" id="RKP35414.1"/>
    </source>
</evidence>
<reference evidence="13" key="1">
    <citation type="journal article" date="2018" name="Nat. Microbiol.">
        <title>Leveraging single-cell genomics to expand the fungal tree of life.</title>
        <authorList>
            <person name="Ahrendt S.R."/>
            <person name="Quandt C.A."/>
            <person name="Ciobanu D."/>
            <person name="Clum A."/>
            <person name="Salamov A."/>
            <person name="Andreopoulos B."/>
            <person name="Cheng J.F."/>
            <person name="Woyke T."/>
            <person name="Pelin A."/>
            <person name="Henrissat B."/>
            <person name="Reynolds N.K."/>
            <person name="Benny G.L."/>
            <person name="Smith M.E."/>
            <person name="James T.Y."/>
            <person name="Grigoriev I.V."/>
        </authorList>
    </citation>
    <scope>NUCLEOTIDE SEQUENCE [LARGE SCALE GENOMIC DNA]</scope>
    <source>
        <strain evidence="13">RSA 468</strain>
    </source>
</reference>
<evidence type="ECO:0000256" key="11">
    <source>
        <dbReference type="SAM" id="MobiDB-lite"/>
    </source>
</evidence>
<dbReference type="PANTHER" id="PTHR22760:SF4">
    <property type="entry name" value="GPI MANNOSYLTRANSFERASE 3"/>
    <property type="match status" value="1"/>
</dbReference>
<feature type="transmembrane region" description="Helical" evidence="10">
    <location>
        <begin position="403"/>
        <end position="423"/>
    </location>
</feature>
<evidence type="ECO:0000256" key="2">
    <source>
        <dbReference type="ARBA" id="ARBA00006065"/>
    </source>
</evidence>
<feature type="transmembrane region" description="Helical" evidence="10">
    <location>
        <begin position="123"/>
        <end position="143"/>
    </location>
</feature>
<feature type="transmembrane region" description="Helical" evidence="10">
    <location>
        <begin position="360"/>
        <end position="382"/>
    </location>
</feature>
<sequence length="587" mass="64977">MPAVKRQSKSTAATPRVTAQSPSTTPNSKSASPSSGSGSLGLFLAILTFRLLNAFSVQTFLLPDETWQSLEVAHHMVFGTGYLTWEWAHRLRGYAHPWLFAQLYRVLTYLEERAGGLVGTSEVLIYAPVVGCGLTAAVIDWATYRFTRTWLGPAVARWALWASLVSWTMGTLMVRPLANAAETACVALALTAWPTASSSSGSSGAFPALRDLPRALAWAALGCLLRPTSALLWLGAGLQLIWHHPRWIGSILACTIPIFATALGLMLLIDHSFYGEWVFVPFNFYYFNVDQNLSAWFGTQPWYWYPAVGIPLLLTTLLPHALYGTYLVSTQPALAPFRRWLWIAAGVIAGYSALSHKEARFLSCLLPIMFALTGLGLQRHLALPARKRGRTTTASTFSLRPGALKYFIFLLITNLPVTLYTNLVHQRGVVDVVNSFRHQLHEQRSGLAQSDIAGSTPIEHILFLMPCHSTPYYSHIHYNVSLSFLGCEPPVNFNRPLAEYQYDSGSYGENPALFLHNYFDSPGSIASSPHPTSSPPSHIVIYDVDTSALLPVLHANNYTECGRFFNTHWNGDSRRRGDVVVFCRKPV</sequence>
<dbReference type="GO" id="GO:0005789">
    <property type="term" value="C:endoplasmic reticulum membrane"/>
    <property type="evidence" value="ECO:0007669"/>
    <property type="project" value="UniProtKB-SubCell"/>
</dbReference>
<dbReference type="EMBL" id="ML002876">
    <property type="protein sequence ID" value="RKP35414.1"/>
    <property type="molecule type" value="Genomic_DNA"/>
</dbReference>
<protein>
    <recommendedName>
        <fullName evidence="10">Mannosyltransferase</fullName>
        <ecNumber evidence="10">2.4.1.-</ecNumber>
    </recommendedName>
</protein>
<keyword evidence="5 10" id="KW-0812">Transmembrane</keyword>
<keyword evidence="7 10" id="KW-1133">Transmembrane helix</keyword>
<keyword evidence="6 10" id="KW-0256">Endoplasmic reticulum</keyword>
<feature type="compositionally biased region" description="Polar residues" evidence="11">
    <location>
        <begin position="9"/>
        <end position="20"/>
    </location>
</feature>
<dbReference type="InterPro" id="IPR005599">
    <property type="entry name" value="GPI_mannosylTrfase"/>
</dbReference>
<feature type="transmembrane region" description="Helical" evidence="10">
    <location>
        <begin position="302"/>
        <end position="325"/>
    </location>
</feature>
<evidence type="ECO:0000256" key="10">
    <source>
        <dbReference type="RuleBase" id="RU363075"/>
    </source>
</evidence>
<dbReference type="AlphaFoldDB" id="A0A4P9ZPQ3"/>
<dbReference type="STRING" id="215637.A0A4P9ZPQ3"/>
<feature type="region of interest" description="Disordered" evidence="11">
    <location>
        <begin position="1"/>
        <end position="36"/>
    </location>
</feature>
<evidence type="ECO:0000256" key="7">
    <source>
        <dbReference type="ARBA" id="ARBA00022989"/>
    </source>
</evidence>
<dbReference type="Pfam" id="PF03901">
    <property type="entry name" value="Glyco_transf_22"/>
    <property type="match status" value="1"/>
</dbReference>
<evidence type="ECO:0000256" key="5">
    <source>
        <dbReference type="ARBA" id="ARBA00022692"/>
    </source>
</evidence>
<evidence type="ECO:0000256" key="4">
    <source>
        <dbReference type="ARBA" id="ARBA00022679"/>
    </source>
</evidence>
<keyword evidence="3 10" id="KW-0328">Glycosyltransferase</keyword>
<evidence type="ECO:0000313" key="13">
    <source>
        <dbReference type="Proteomes" id="UP000268162"/>
    </source>
</evidence>
<evidence type="ECO:0000256" key="3">
    <source>
        <dbReference type="ARBA" id="ARBA00022676"/>
    </source>
</evidence>
<feature type="compositionally biased region" description="Low complexity" evidence="11">
    <location>
        <begin position="21"/>
        <end position="36"/>
    </location>
</feature>
<comment type="function">
    <text evidence="9">Mannosyltransferase involved in glycosylphosphatidylinositol-anchor biosynthesis. Transfers the third mannose to Man2-GlcN-acyl-PI during GPI precursor assembly.</text>
</comment>
<keyword evidence="8 10" id="KW-0472">Membrane</keyword>
<evidence type="ECO:0000256" key="8">
    <source>
        <dbReference type="ARBA" id="ARBA00023136"/>
    </source>
</evidence>
<dbReference type="Proteomes" id="UP000268162">
    <property type="component" value="Unassembled WGS sequence"/>
</dbReference>
<comment type="subcellular location">
    <subcellularLocation>
        <location evidence="1 10">Endoplasmic reticulum membrane</location>
        <topology evidence="1 10">Multi-pass membrane protein</topology>
    </subcellularLocation>
</comment>
<organism evidence="12 13">
    <name type="scientific">Dimargaris cristalligena</name>
    <dbReference type="NCBI Taxonomy" id="215637"/>
    <lineage>
        <taxon>Eukaryota</taxon>
        <taxon>Fungi</taxon>
        <taxon>Fungi incertae sedis</taxon>
        <taxon>Zoopagomycota</taxon>
        <taxon>Kickxellomycotina</taxon>
        <taxon>Dimargaritomycetes</taxon>
        <taxon>Dimargaritales</taxon>
        <taxon>Dimargaritaceae</taxon>
        <taxon>Dimargaris</taxon>
    </lineage>
</organism>
<gene>
    <name evidence="12" type="ORF">BJ085DRAFT_24507</name>
</gene>
<evidence type="ECO:0000256" key="1">
    <source>
        <dbReference type="ARBA" id="ARBA00004477"/>
    </source>
</evidence>
<feature type="transmembrane region" description="Helical" evidence="10">
    <location>
        <begin position="155"/>
        <end position="174"/>
    </location>
</feature>
<dbReference type="EC" id="2.4.1.-" evidence="10"/>
<dbReference type="GO" id="GO:0006506">
    <property type="term" value="P:GPI anchor biosynthetic process"/>
    <property type="evidence" value="ECO:0007669"/>
    <property type="project" value="TreeGrafter"/>
</dbReference>
<feature type="transmembrane region" description="Helical" evidence="10">
    <location>
        <begin position="337"/>
        <end position="354"/>
    </location>
</feature>
<comment type="similarity">
    <text evidence="2">Belongs to the glycosyltransferase 22 family. PIGB subfamily.</text>
</comment>
<keyword evidence="13" id="KW-1185">Reference proteome</keyword>
<name>A0A4P9ZPQ3_9FUNG</name>
<evidence type="ECO:0000256" key="9">
    <source>
        <dbReference type="ARBA" id="ARBA00024708"/>
    </source>
</evidence>
<feature type="transmembrane region" description="Helical" evidence="10">
    <location>
        <begin position="215"/>
        <end position="235"/>
    </location>
</feature>
<dbReference type="PANTHER" id="PTHR22760">
    <property type="entry name" value="GLYCOSYLTRANSFERASE"/>
    <property type="match status" value="1"/>
</dbReference>
<dbReference type="OrthoDB" id="416834at2759"/>